<comment type="caution">
    <text evidence="2">The sequence shown here is derived from an EMBL/GenBank/DDBJ whole genome shotgun (WGS) entry which is preliminary data.</text>
</comment>
<feature type="transmembrane region" description="Helical" evidence="1">
    <location>
        <begin position="304"/>
        <end position="324"/>
    </location>
</feature>
<keyword evidence="1" id="KW-0472">Membrane</keyword>
<name>A0A6P0U9K4_9FLAO</name>
<sequence>MSKEIQPKKMEPSDEIDLGQLFALIGKGFNRLFRGFLSIFLYLKKNLIILSILIVVGTLGGFGLKLLTGEEQKLDVIVTPNIETKNYLYDVVAEIQSDIRSKDTVFFSELGMEIARMKGFEIEISQVKVQGSSSKEDEMKFIELLKDFENSEAISDLVRSELEEKTTKDHRITFYFKDSSIGEEYARKILDYINSNSYYQSLLKVYTENAQNRIQRNDSLISQIDLLISNYTQKMLREQASSEGRLVLENQESLDIPSLLNLKNRLIQETESKKLELEKRKDAITVVNFGKPHKVQKPLFQKKIAWVPLSFIGIFFLFSFVRYLNQKAKEMQLE</sequence>
<organism evidence="2 3">
    <name type="scientific">Muriicola jejuensis</name>
    <dbReference type="NCBI Taxonomy" id="504488"/>
    <lineage>
        <taxon>Bacteria</taxon>
        <taxon>Pseudomonadati</taxon>
        <taxon>Bacteroidota</taxon>
        <taxon>Flavobacteriia</taxon>
        <taxon>Flavobacteriales</taxon>
        <taxon>Flavobacteriaceae</taxon>
        <taxon>Muriicola</taxon>
    </lineage>
</organism>
<reference evidence="2 3" key="1">
    <citation type="submission" date="2020-01" db="EMBL/GenBank/DDBJ databases">
        <title>Muriicola jejuensis KCTC 22299.</title>
        <authorList>
            <person name="Wang G."/>
        </authorList>
    </citation>
    <scope>NUCLEOTIDE SEQUENCE [LARGE SCALE GENOMIC DNA]</scope>
    <source>
        <strain evidence="2 3">KCTC 22299</strain>
    </source>
</reference>
<dbReference type="Proteomes" id="UP000468443">
    <property type="component" value="Unassembled WGS sequence"/>
</dbReference>
<protein>
    <submittedName>
        <fullName evidence="2">Uncharacterized protein</fullName>
    </submittedName>
</protein>
<evidence type="ECO:0000313" key="3">
    <source>
        <dbReference type="Proteomes" id="UP000468443"/>
    </source>
</evidence>
<keyword evidence="1" id="KW-1133">Transmembrane helix</keyword>
<evidence type="ECO:0000313" key="2">
    <source>
        <dbReference type="EMBL" id="NER09915.1"/>
    </source>
</evidence>
<gene>
    <name evidence="2" type="ORF">GWK09_05265</name>
</gene>
<keyword evidence="3" id="KW-1185">Reference proteome</keyword>
<dbReference type="RefSeq" id="WP_163691942.1">
    <property type="nucleotide sequence ID" value="NZ_FXTW01000001.1"/>
</dbReference>
<proteinExistence type="predicted"/>
<dbReference type="AlphaFoldDB" id="A0A6P0U9K4"/>
<evidence type="ECO:0000256" key="1">
    <source>
        <dbReference type="SAM" id="Phobius"/>
    </source>
</evidence>
<dbReference type="EMBL" id="JAABOP010000001">
    <property type="protein sequence ID" value="NER09915.1"/>
    <property type="molecule type" value="Genomic_DNA"/>
</dbReference>
<accession>A0A6P0U9K4</accession>
<keyword evidence="1" id="KW-0812">Transmembrane</keyword>